<evidence type="ECO:0000256" key="1">
    <source>
        <dbReference type="SAM" id="Phobius"/>
    </source>
</evidence>
<comment type="caution">
    <text evidence="2">The sequence shown here is derived from an EMBL/GenBank/DDBJ whole genome shotgun (WGS) entry which is preliminary data.</text>
</comment>
<evidence type="ECO:0000313" key="3">
    <source>
        <dbReference type="Proteomes" id="UP000230154"/>
    </source>
</evidence>
<protein>
    <submittedName>
        <fullName evidence="2">Uncharacterized protein</fullName>
    </submittedName>
</protein>
<keyword evidence="1" id="KW-1133">Transmembrane helix</keyword>
<sequence>MFGKKQEDKLKKYQDTSGSLSSKGLERGIWFVRHKLQLRKIIVIILSSWGAITVGIGLIIWGKYIAYDYWQDRALYRSQVLEFPNYESRQNMYEARPLIFGQPQVYQGSRNTYDLVTPVSNPNPMFVAHIHYEYQFATGRTPAQTVTILPGTESYAPLLGFENESFPARAQLVVDDIVWERLDTHVIADPASFREERLAFEPENLAFTQSQDGIGSTLTFDLTNNSVYSYWQADFLVLLYRGNDVVGVVHMSEPTFRGGERRSVDYRLYQDVGGVSRIELIPLINIFDSHSYLPVGQ</sequence>
<organism evidence="2 3">
    <name type="scientific">Candidatus Magasanikbacteria bacterium CG10_big_fil_rev_8_21_14_0_10_47_10</name>
    <dbReference type="NCBI Taxonomy" id="1974652"/>
    <lineage>
        <taxon>Bacteria</taxon>
        <taxon>Candidatus Magasanikiibacteriota</taxon>
    </lineage>
</organism>
<proteinExistence type="predicted"/>
<name>A0A2H0TQ47_9BACT</name>
<keyword evidence="1" id="KW-0472">Membrane</keyword>
<gene>
    <name evidence="2" type="ORF">COU35_03225</name>
</gene>
<accession>A0A2H0TQ47</accession>
<evidence type="ECO:0000313" key="2">
    <source>
        <dbReference type="EMBL" id="PIR74278.1"/>
    </source>
</evidence>
<dbReference type="AlphaFoldDB" id="A0A2H0TQ47"/>
<reference evidence="3" key="1">
    <citation type="submission" date="2017-09" db="EMBL/GenBank/DDBJ databases">
        <title>Depth-based differentiation of microbial function through sediment-hosted aquifers and enrichment of novel symbionts in the deep terrestrial subsurface.</title>
        <authorList>
            <person name="Probst A.J."/>
            <person name="Ladd B."/>
            <person name="Jarett J.K."/>
            <person name="Geller-Mcgrath D.E."/>
            <person name="Sieber C.M.K."/>
            <person name="Emerson J.B."/>
            <person name="Anantharaman K."/>
            <person name="Thomas B.C."/>
            <person name="Malmstrom R."/>
            <person name="Stieglmeier M."/>
            <person name="Klingl A."/>
            <person name="Woyke T."/>
            <person name="Ryan C.M."/>
            <person name="Banfield J.F."/>
        </authorList>
    </citation>
    <scope>NUCLEOTIDE SEQUENCE [LARGE SCALE GENOMIC DNA]</scope>
</reference>
<keyword evidence="1" id="KW-0812">Transmembrane</keyword>
<feature type="transmembrane region" description="Helical" evidence="1">
    <location>
        <begin position="41"/>
        <end position="61"/>
    </location>
</feature>
<dbReference type="EMBL" id="PFCB01000023">
    <property type="protein sequence ID" value="PIR74278.1"/>
    <property type="molecule type" value="Genomic_DNA"/>
</dbReference>
<dbReference type="Proteomes" id="UP000230154">
    <property type="component" value="Unassembled WGS sequence"/>
</dbReference>